<dbReference type="GO" id="GO:0016787">
    <property type="term" value="F:hydrolase activity"/>
    <property type="evidence" value="ECO:0007669"/>
    <property type="project" value="UniProtKB-KW"/>
</dbReference>
<comment type="similarity">
    <text evidence="1">Belongs to the HicA mRNA interferase family.</text>
</comment>
<dbReference type="OrthoDB" id="9799854at2"/>
<dbReference type="GO" id="GO:0003729">
    <property type="term" value="F:mRNA binding"/>
    <property type="evidence" value="ECO:0007669"/>
    <property type="project" value="InterPro"/>
</dbReference>
<dbReference type="SUPFAM" id="SSF54786">
    <property type="entry name" value="YcfA/nrd intein domain"/>
    <property type="match status" value="1"/>
</dbReference>
<dbReference type="Proteomes" id="UP000187735">
    <property type="component" value="Chromosome"/>
</dbReference>
<keyword evidence="2" id="KW-1277">Toxin-antitoxin system</keyword>
<evidence type="ECO:0000256" key="6">
    <source>
        <dbReference type="ARBA" id="ARBA00022884"/>
    </source>
</evidence>
<protein>
    <submittedName>
        <fullName evidence="8">YcfA-like protein</fullName>
    </submittedName>
</protein>
<gene>
    <name evidence="8" type="ORF">Fuma_05986</name>
</gene>
<dbReference type="Pfam" id="PF07927">
    <property type="entry name" value="HicA_toxin"/>
    <property type="match status" value="1"/>
</dbReference>
<evidence type="ECO:0000256" key="7">
    <source>
        <dbReference type="ARBA" id="ARBA00023016"/>
    </source>
</evidence>
<dbReference type="InterPro" id="IPR012933">
    <property type="entry name" value="HicA_mRNA_interferase"/>
</dbReference>
<evidence type="ECO:0000256" key="2">
    <source>
        <dbReference type="ARBA" id="ARBA00022649"/>
    </source>
</evidence>
<name>A0A1P8WQI1_9PLAN</name>
<proteinExistence type="inferred from homology"/>
<dbReference type="InterPro" id="IPR038570">
    <property type="entry name" value="HicA_sf"/>
</dbReference>
<accession>A0A1P8WQI1</accession>
<dbReference type="RefSeq" id="WP_077027359.1">
    <property type="nucleotide sequence ID" value="NZ_CP017641.1"/>
</dbReference>
<keyword evidence="6" id="KW-0694">RNA-binding</keyword>
<evidence type="ECO:0000256" key="5">
    <source>
        <dbReference type="ARBA" id="ARBA00022801"/>
    </source>
</evidence>
<keyword evidence="3" id="KW-0540">Nuclease</keyword>
<sequence>MKRVDLLRHLRDCGCELIREGGKHSWWGDAGRGTRSAVPRHREISEILVKKICRDLGIPQP</sequence>
<keyword evidence="4" id="KW-0255">Endonuclease</keyword>
<evidence type="ECO:0000313" key="9">
    <source>
        <dbReference type="Proteomes" id="UP000187735"/>
    </source>
</evidence>
<keyword evidence="9" id="KW-1185">Reference proteome</keyword>
<dbReference type="AlphaFoldDB" id="A0A1P8WQI1"/>
<evidence type="ECO:0000256" key="4">
    <source>
        <dbReference type="ARBA" id="ARBA00022759"/>
    </source>
</evidence>
<keyword evidence="7" id="KW-0346">Stress response</keyword>
<evidence type="ECO:0000313" key="8">
    <source>
        <dbReference type="EMBL" id="APZ96318.1"/>
    </source>
</evidence>
<evidence type="ECO:0000256" key="3">
    <source>
        <dbReference type="ARBA" id="ARBA00022722"/>
    </source>
</evidence>
<dbReference type="EMBL" id="CP017641">
    <property type="protein sequence ID" value="APZ96318.1"/>
    <property type="molecule type" value="Genomic_DNA"/>
</dbReference>
<keyword evidence="5" id="KW-0378">Hydrolase</keyword>
<dbReference type="STRING" id="1891926.Fuma_05986"/>
<organism evidence="8 9">
    <name type="scientific">Fuerstiella marisgermanici</name>
    <dbReference type="NCBI Taxonomy" id="1891926"/>
    <lineage>
        <taxon>Bacteria</taxon>
        <taxon>Pseudomonadati</taxon>
        <taxon>Planctomycetota</taxon>
        <taxon>Planctomycetia</taxon>
        <taxon>Planctomycetales</taxon>
        <taxon>Planctomycetaceae</taxon>
        <taxon>Fuerstiella</taxon>
    </lineage>
</organism>
<dbReference type="GO" id="GO:0004519">
    <property type="term" value="F:endonuclease activity"/>
    <property type="evidence" value="ECO:0007669"/>
    <property type="project" value="UniProtKB-KW"/>
</dbReference>
<dbReference type="Gene3D" id="3.30.920.30">
    <property type="entry name" value="Hypothetical protein"/>
    <property type="match status" value="1"/>
</dbReference>
<evidence type="ECO:0000256" key="1">
    <source>
        <dbReference type="ARBA" id="ARBA00006620"/>
    </source>
</evidence>
<dbReference type="KEGG" id="fmr:Fuma_05986"/>
<reference evidence="8 9" key="1">
    <citation type="journal article" date="2016" name="Front. Microbiol.">
        <title>Fuerstia marisgermanicae gen. nov., sp. nov., an Unusual Member of the Phylum Planctomycetes from the German Wadden Sea.</title>
        <authorList>
            <person name="Kohn T."/>
            <person name="Heuer A."/>
            <person name="Jogler M."/>
            <person name="Vollmers J."/>
            <person name="Boedeker C."/>
            <person name="Bunk B."/>
            <person name="Rast P."/>
            <person name="Borchert D."/>
            <person name="Glockner I."/>
            <person name="Freese H.M."/>
            <person name="Klenk H.P."/>
            <person name="Overmann J."/>
            <person name="Kaster A.K."/>
            <person name="Rohde M."/>
            <person name="Wiegand S."/>
            <person name="Jogler C."/>
        </authorList>
    </citation>
    <scope>NUCLEOTIDE SEQUENCE [LARGE SCALE GENOMIC DNA]</scope>
    <source>
        <strain evidence="8 9">NH11</strain>
    </source>
</reference>